<gene>
    <name evidence="4" type="ORF">ASIM_LOCUS516</name>
</gene>
<reference evidence="4 5" key="2">
    <citation type="submission" date="2018-11" db="EMBL/GenBank/DDBJ databases">
        <authorList>
            <consortium name="Pathogen Informatics"/>
        </authorList>
    </citation>
    <scope>NUCLEOTIDE SEQUENCE [LARGE SCALE GENOMIC DNA]</scope>
</reference>
<dbReference type="PROSITE" id="PS50814">
    <property type="entry name" value="WIF"/>
    <property type="match status" value="1"/>
</dbReference>
<dbReference type="EMBL" id="UYRR01000352">
    <property type="protein sequence ID" value="VDK17795.1"/>
    <property type="molecule type" value="Genomic_DNA"/>
</dbReference>
<evidence type="ECO:0000256" key="2">
    <source>
        <dbReference type="ARBA" id="ARBA00023180"/>
    </source>
</evidence>
<evidence type="ECO:0000256" key="1">
    <source>
        <dbReference type="ARBA" id="ARBA00022729"/>
    </source>
</evidence>
<proteinExistence type="predicted"/>
<evidence type="ECO:0000313" key="4">
    <source>
        <dbReference type="EMBL" id="VDK17795.1"/>
    </source>
</evidence>
<evidence type="ECO:0000259" key="3">
    <source>
        <dbReference type="PROSITE" id="PS50814"/>
    </source>
</evidence>
<sequence>MIEYRCAGNKAGRFDVALHLNFSWPSEQNTTHVTLKQEKICSSRDGRRLPGLFIILYDHGKNFSWNR</sequence>
<dbReference type="Gene3D" id="2.60.40.2170">
    <property type="entry name" value="Wnt, WIF domain"/>
    <property type="match status" value="1"/>
</dbReference>
<reference evidence="6" key="1">
    <citation type="submission" date="2017-02" db="UniProtKB">
        <authorList>
            <consortium name="WormBaseParasite"/>
        </authorList>
    </citation>
    <scope>IDENTIFICATION</scope>
</reference>
<evidence type="ECO:0000313" key="5">
    <source>
        <dbReference type="Proteomes" id="UP000267096"/>
    </source>
</evidence>
<feature type="domain" description="WIF" evidence="3">
    <location>
        <begin position="1"/>
        <end position="41"/>
    </location>
</feature>
<keyword evidence="2" id="KW-0325">Glycoprotein</keyword>
<dbReference type="OrthoDB" id="6071166at2759"/>
<evidence type="ECO:0000313" key="6">
    <source>
        <dbReference type="WBParaSite" id="ASIM_0000061601-mRNA-1"/>
    </source>
</evidence>
<dbReference type="WBParaSite" id="ASIM_0000061601-mRNA-1">
    <property type="protein sequence ID" value="ASIM_0000061601-mRNA-1"/>
    <property type="gene ID" value="ASIM_0000061601"/>
</dbReference>
<dbReference type="Pfam" id="PF02019">
    <property type="entry name" value="WIF"/>
    <property type="match status" value="1"/>
</dbReference>
<keyword evidence="1" id="KW-0732">Signal</keyword>
<accession>A0A0M3IZD3</accession>
<dbReference type="Proteomes" id="UP000267096">
    <property type="component" value="Unassembled WGS sequence"/>
</dbReference>
<dbReference type="InterPro" id="IPR038677">
    <property type="entry name" value="WIF_sf"/>
</dbReference>
<protein>
    <submittedName>
        <fullName evidence="6">WIF domain-containing protein</fullName>
    </submittedName>
</protein>
<organism evidence="6">
    <name type="scientific">Anisakis simplex</name>
    <name type="common">Herring worm</name>
    <dbReference type="NCBI Taxonomy" id="6269"/>
    <lineage>
        <taxon>Eukaryota</taxon>
        <taxon>Metazoa</taxon>
        <taxon>Ecdysozoa</taxon>
        <taxon>Nematoda</taxon>
        <taxon>Chromadorea</taxon>
        <taxon>Rhabditida</taxon>
        <taxon>Spirurina</taxon>
        <taxon>Ascaridomorpha</taxon>
        <taxon>Ascaridoidea</taxon>
        <taxon>Anisakidae</taxon>
        <taxon>Anisakis</taxon>
        <taxon>Anisakis simplex complex</taxon>
    </lineage>
</organism>
<dbReference type="InterPro" id="IPR003306">
    <property type="entry name" value="WIF"/>
</dbReference>
<dbReference type="AlphaFoldDB" id="A0A0M3IZD3"/>
<name>A0A0M3IZD3_ANISI</name>
<keyword evidence="5" id="KW-1185">Reference proteome</keyword>